<dbReference type="InterPro" id="IPR051099">
    <property type="entry name" value="AGR/TXD"/>
</dbReference>
<dbReference type="InterPro" id="IPR013766">
    <property type="entry name" value="Thioredoxin_domain"/>
</dbReference>
<dbReference type="AlphaFoldDB" id="A0A6P1DYU7"/>
<evidence type="ECO:0000256" key="1">
    <source>
        <dbReference type="ARBA" id="ARBA00022729"/>
    </source>
</evidence>
<evidence type="ECO:0000313" key="4">
    <source>
        <dbReference type="EMBL" id="NEX22849.1"/>
    </source>
</evidence>
<feature type="domain" description="Thioredoxin" evidence="3">
    <location>
        <begin position="26"/>
        <end position="165"/>
    </location>
</feature>
<dbReference type="PANTHER" id="PTHR15337:SF11">
    <property type="entry name" value="THIOREDOXIN DOMAIN-CONTAINING PROTEIN"/>
    <property type="match status" value="1"/>
</dbReference>
<reference evidence="4 5" key="2">
    <citation type="submission" date="2020-02" db="EMBL/GenBank/DDBJ databases">
        <title>Genome sequences of Thiorhodococcus mannitoliphagus and Thiorhodococcus minor, purple sulfur photosynthetic bacteria in the gammaproteobacterial family, Chromatiaceae.</title>
        <authorList>
            <person name="Aviles F.A."/>
            <person name="Meyer T.E."/>
            <person name="Kyndt J.A."/>
        </authorList>
    </citation>
    <scope>NUCLEOTIDE SEQUENCE [LARGE SCALE GENOMIC DNA]</scope>
    <source>
        <strain evidence="4 5">DSM 18266</strain>
    </source>
</reference>
<organism evidence="4 5">
    <name type="scientific">Thiorhodococcus mannitoliphagus</name>
    <dbReference type="NCBI Taxonomy" id="329406"/>
    <lineage>
        <taxon>Bacteria</taxon>
        <taxon>Pseudomonadati</taxon>
        <taxon>Pseudomonadota</taxon>
        <taxon>Gammaproteobacteria</taxon>
        <taxon>Chromatiales</taxon>
        <taxon>Chromatiaceae</taxon>
        <taxon>Thiorhodococcus</taxon>
    </lineage>
</organism>
<dbReference type="PROSITE" id="PS51352">
    <property type="entry name" value="THIOREDOXIN_2"/>
    <property type="match status" value="1"/>
</dbReference>
<reference evidence="5" key="1">
    <citation type="journal article" date="2020" name="Microbiol. Resour. Announc.">
        <title>Draft Genome Sequences of Thiorhodococcus mannitoliphagus and Thiorhodococcus minor, Purple Sulfur Photosynthetic Bacteria in the Gammaproteobacterial Family Chromatiaceae.</title>
        <authorList>
            <person name="Aviles F.A."/>
            <person name="Meyer T.E."/>
            <person name="Kyndt J.A."/>
        </authorList>
    </citation>
    <scope>NUCLEOTIDE SEQUENCE [LARGE SCALE GENOMIC DNA]</scope>
    <source>
        <strain evidence="5">DSM 18266</strain>
    </source>
</reference>
<evidence type="ECO:0000313" key="5">
    <source>
        <dbReference type="Proteomes" id="UP000471640"/>
    </source>
</evidence>
<dbReference type="CDD" id="cd02951">
    <property type="entry name" value="SoxW"/>
    <property type="match status" value="1"/>
</dbReference>
<evidence type="ECO:0000259" key="3">
    <source>
        <dbReference type="PROSITE" id="PS51352"/>
    </source>
</evidence>
<feature type="signal peptide" evidence="2">
    <location>
        <begin position="1"/>
        <end position="19"/>
    </location>
</feature>
<dbReference type="SUPFAM" id="SSF52833">
    <property type="entry name" value="Thioredoxin-like"/>
    <property type="match status" value="2"/>
</dbReference>
<dbReference type="RefSeq" id="WP_164655941.1">
    <property type="nucleotide sequence ID" value="NZ_JAAIJR010000131.1"/>
</dbReference>
<accession>A0A6P1DYU7</accession>
<evidence type="ECO:0000256" key="2">
    <source>
        <dbReference type="SAM" id="SignalP"/>
    </source>
</evidence>
<dbReference type="InterPro" id="IPR036249">
    <property type="entry name" value="Thioredoxin-like_sf"/>
</dbReference>
<dbReference type="Pfam" id="PF13098">
    <property type="entry name" value="Thioredoxin_2"/>
    <property type="match status" value="2"/>
</dbReference>
<name>A0A6P1DYU7_9GAMM</name>
<feature type="chain" id="PRO_5027042256" evidence="2">
    <location>
        <begin position="20"/>
        <end position="346"/>
    </location>
</feature>
<gene>
    <name evidence="4" type="ORF">G3480_21525</name>
</gene>
<dbReference type="EMBL" id="JAAIJR010000131">
    <property type="protein sequence ID" value="NEX22849.1"/>
    <property type="molecule type" value="Genomic_DNA"/>
</dbReference>
<dbReference type="Proteomes" id="UP000471640">
    <property type="component" value="Unassembled WGS sequence"/>
</dbReference>
<keyword evidence="5" id="KW-1185">Reference proteome</keyword>
<proteinExistence type="predicted"/>
<dbReference type="PANTHER" id="PTHR15337">
    <property type="entry name" value="ANTERIOR GRADIENT PROTEIN-RELATED"/>
    <property type="match status" value="1"/>
</dbReference>
<keyword evidence="1 2" id="KW-0732">Signal</keyword>
<dbReference type="InterPro" id="IPR012336">
    <property type="entry name" value="Thioredoxin-like_fold"/>
</dbReference>
<dbReference type="Gene3D" id="3.40.30.10">
    <property type="entry name" value="Glutaredoxin"/>
    <property type="match status" value="2"/>
</dbReference>
<protein>
    <submittedName>
        <fullName evidence="4">Thioredoxin fold domain-containing protein</fullName>
    </submittedName>
</protein>
<comment type="caution">
    <text evidence="4">The sequence shown here is derived from an EMBL/GenBank/DDBJ whole genome shotgun (WGS) entry which is preliminary data.</text>
</comment>
<dbReference type="InterPro" id="IPR041737">
    <property type="entry name" value="SoxW"/>
</dbReference>
<sequence>MIRFLVAVALSVVVSVALAAQEEAKLSPGLQNPGYHEQPAWFKASFLDLREDVAEAEAAGKRLMLYFYQDGCPYCAKLLHESFGDRAIASLAREHFEVIAINLWGDREVTALDGEATTEKAFASALGVQFTPTLLLLDESGDVVLRINGYFPPHRFQAALRYVAERLESSGQGFNAFAAAGGLEQATGQLHEEGGFLSKPLRLAENRAESERPLVVMFEQPLCKACDELHLDILRREPVAVSLSALDGAVLNAFSTERLQTPDGRTLAARDWAKEMGIEYTPSLVFFDADGAEVFRTEGYLKAFHIQGALDYVATGAYRWQPSFQRYLSERRTALEARGIQVDLME</sequence>